<protein>
    <submittedName>
        <fullName evidence="2">Uncharacterized protein</fullName>
    </submittedName>
</protein>
<evidence type="ECO:0000313" key="2">
    <source>
        <dbReference type="EMBL" id="KAK3329791.1"/>
    </source>
</evidence>
<dbReference type="InterPro" id="IPR002765">
    <property type="entry name" value="UPF0145_YbjQ-like"/>
</dbReference>
<reference evidence="2" key="1">
    <citation type="journal article" date="2023" name="Mol. Phylogenet. Evol.">
        <title>Genome-scale phylogeny and comparative genomics of the fungal order Sordariales.</title>
        <authorList>
            <person name="Hensen N."/>
            <person name="Bonometti L."/>
            <person name="Westerberg I."/>
            <person name="Brannstrom I.O."/>
            <person name="Guillou S."/>
            <person name="Cros-Aarteil S."/>
            <person name="Calhoun S."/>
            <person name="Haridas S."/>
            <person name="Kuo A."/>
            <person name="Mondo S."/>
            <person name="Pangilinan J."/>
            <person name="Riley R."/>
            <person name="LaButti K."/>
            <person name="Andreopoulos B."/>
            <person name="Lipzen A."/>
            <person name="Chen C."/>
            <person name="Yan M."/>
            <person name="Daum C."/>
            <person name="Ng V."/>
            <person name="Clum A."/>
            <person name="Steindorff A."/>
            <person name="Ohm R.A."/>
            <person name="Martin F."/>
            <person name="Silar P."/>
            <person name="Natvig D.O."/>
            <person name="Lalanne C."/>
            <person name="Gautier V."/>
            <person name="Ament-Velasquez S.L."/>
            <person name="Kruys A."/>
            <person name="Hutchinson M.I."/>
            <person name="Powell A.J."/>
            <person name="Barry K."/>
            <person name="Miller A.N."/>
            <person name="Grigoriev I.V."/>
            <person name="Debuchy R."/>
            <person name="Gladieux P."/>
            <person name="Hiltunen Thoren M."/>
            <person name="Johannesson H."/>
        </authorList>
    </citation>
    <scope>NUCLEOTIDE SEQUENCE</scope>
    <source>
        <strain evidence="2">CBS 118394</strain>
    </source>
</reference>
<dbReference type="Gene3D" id="3.30.110.70">
    <property type="entry name" value="Hypothetical protein apc22750. Chain B"/>
    <property type="match status" value="1"/>
</dbReference>
<dbReference type="HAMAP" id="MF_00338">
    <property type="entry name" value="UPF0145"/>
    <property type="match status" value="1"/>
</dbReference>
<dbReference type="EMBL" id="JAUEDM010000001">
    <property type="protein sequence ID" value="KAK3329791.1"/>
    <property type="molecule type" value="Genomic_DNA"/>
</dbReference>
<dbReference type="InterPro" id="IPR035439">
    <property type="entry name" value="UPF0145_dom_sf"/>
</dbReference>
<keyword evidence="3" id="KW-1185">Reference proteome</keyword>
<sequence length="163" mass="17300">MSTTTDNRSMASAKAQAQSGQADIPAHLQDLHCFTETNGVITTTMFDVPGYRVTKVLGTVYGLTVRSRNWAAGLTMVIKSIAGGELRWFTNMLYDARNDAITRVVAETQSRGGNAIIALRFDAGELGGFAQVCAYGTAAIIEKVDDSIQTPPQLASPGPPSSS</sequence>
<reference evidence="2" key="2">
    <citation type="submission" date="2023-06" db="EMBL/GenBank/DDBJ databases">
        <authorList>
            <consortium name="Lawrence Berkeley National Laboratory"/>
            <person name="Haridas S."/>
            <person name="Hensen N."/>
            <person name="Bonometti L."/>
            <person name="Westerberg I."/>
            <person name="Brannstrom I.O."/>
            <person name="Guillou S."/>
            <person name="Cros-Aarteil S."/>
            <person name="Calhoun S."/>
            <person name="Kuo A."/>
            <person name="Mondo S."/>
            <person name="Pangilinan J."/>
            <person name="Riley R."/>
            <person name="Labutti K."/>
            <person name="Andreopoulos B."/>
            <person name="Lipzen A."/>
            <person name="Chen C."/>
            <person name="Yanf M."/>
            <person name="Daum C."/>
            <person name="Ng V."/>
            <person name="Clum A."/>
            <person name="Steindorff A."/>
            <person name="Ohm R."/>
            <person name="Martin F."/>
            <person name="Silar P."/>
            <person name="Natvig D."/>
            <person name="Lalanne C."/>
            <person name="Gautier V."/>
            <person name="Ament-Velasquez S.L."/>
            <person name="Kruys A."/>
            <person name="Hutchinson M.I."/>
            <person name="Powell A.J."/>
            <person name="Barry K."/>
            <person name="Miller A.N."/>
            <person name="Grigoriev I.V."/>
            <person name="Debuchy R."/>
            <person name="Gladieux P."/>
            <person name="Thoren M.H."/>
            <person name="Johannesson H."/>
        </authorList>
    </citation>
    <scope>NUCLEOTIDE SEQUENCE</scope>
    <source>
        <strain evidence="2">CBS 118394</strain>
    </source>
</reference>
<dbReference type="SUPFAM" id="SSF117782">
    <property type="entry name" value="YbjQ-like"/>
    <property type="match status" value="1"/>
</dbReference>
<organism evidence="2 3">
    <name type="scientific">Apodospora peruviana</name>
    <dbReference type="NCBI Taxonomy" id="516989"/>
    <lineage>
        <taxon>Eukaryota</taxon>
        <taxon>Fungi</taxon>
        <taxon>Dikarya</taxon>
        <taxon>Ascomycota</taxon>
        <taxon>Pezizomycotina</taxon>
        <taxon>Sordariomycetes</taxon>
        <taxon>Sordariomycetidae</taxon>
        <taxon>Sordariales</taxon>
        <taxon>Lasiosphaeriaceae</taxon>
        <taxon>Apodospora</taxon>
    </lineage>
</organism>
<evidence type="ECO:0000313" key="3">
    <source>
        <dbReference type="Proteomes" id="UP001283341"/>
    </source>
</evidence>
<dbReference type="Pfam" id="PF01906">
    <property type="entry name" value="YbjQ_1"/>
    <property type="match status" value="1"/>
</dbReference>
<name>A0AAE0MEP0_9PEZI</name>
<evidence type="ECO:0000256" key="1">
    <source>
        <dbReference type="ARBA" id="ARBA00010751"/>
    </source>
</evidence>
<dbReference type="PANTHER" id="PTHR34068:SF2">
    <property type="entry name" value="UPF0145 PROTEIN SCO3412"/>
    <property type="match status" value="1"/>
</dbReference>
<gene>
    <name evidence="2" type="ORF">B0H66DRAFT_37813</name>
</gene>
<comment type="caution">
    <text evidence="2">The sequence shown here is derived from an EMBL/GenBank/DDBJ whole genome shotgun (WGS) entry which is preliminary data.</text>
</comment>
<proteinExistence type="inferred from homology"/>
<dbReference type="Proteomes" id="UP001283341">
    <property type="component" value="Unassembled WGS sequence"/>
</dbReference>
<comment type="similarity">
    <text evidence="1">Belongs to the UPF0145 family.</text>
</comment>
<dbReference type="PANTHER" id="PTHR34068">
    <property type="entry name" value="UPF0145 PROTEIN YBJQ"/>
    <property type="match status" value="1"/>
</dbReference>
<accession>A0AAE0MEP0</accession>
<dbReference type="AlphaFoldDB" id="A0AAE0MEP0"/>